<dbReference type="AlphaFoldDB" id="A0A5D4MIG2"/>
<keyword evidence="3" id="KW-0677">Repeat</keyword>
<evidence type="ECO:0000256" key="3">
    <source>
        <dbReference type="ARBA" id="ARBA00022737"/>
    </source>
</evidence>
<gene>
    <name evidence="7" type="primary">shc</name>
    <name evidence="7" type="ORF">FZC84_02455</name>
</gene>
<dbReference type="NCBIfam" id="TIGR01507">
    <property type="entry name" value="hopene_cyclase"/>
    <property type="match status" value="1"/>
</dbReference>
<protein>
    <submittedName>
        <fullName evidence="7">Squalene--hopene cyclase</fullName>
        <ecNumber evidence="7">5.4.99.17</ecNumber>
    </submittedName>
</protein>
<dbReference type="RefSeq" id="WP_148952845.1">
    <property type="nucleotide sequence ID" value="NZ_VTEG01000001.1"/>
</dbReference>
<evidence type="ECO:0000256" key="1">
    <source>
        <dbReference type="ARBA" id="ARBA00004999"/>
    </source>
</evidence>
<reference evidence="7 8" key="1">
    <citation type="submission" date="2019-08" db="EMBL/GenBank/DDBJ databases">
        <title>Bacillus genomes from the desert of Cuatro Cienegas, Coahuila.</title>
        <authorList>
            <person name="Olmedo-Alvarez G."/>
        </authorList>
    </citation>
    <scope>NUCLEOTIDE SEQUENCE [LARGE SCALE GENOMIC DNA]</scope>
    <source>
        <strain evidence="7 8">CH128b_4D</strain>
    </source>
</reference>
<dbReference type="InterPro" id="IPR002365">
    <property type="entry name" value="Terpene_synthase_CS"/>
</dbReference>
<dbReference type="NCBIfam" id="TIGR01787">
    <property type="entry name" value="squalene_cyclas"/>
    <property type="match status" value="1"/>
</dbReference>
<comment type="pathway">
    <text evidence="1">Secondary metabolite biosynthesis; hopanoid biosynthesis.</text>
</comment>
<dbReference type="UniPathway" id="UPA00337"/>
<evidence type="ECO:0000259" key="6">
    <source>
        <dbReference type="Pfam" id="PF13249"/>
    </source>
</evidence>
<evidence type="ECO:0000259" key="5">
    <source>
        <dbReference type="Pfam" id="PF13243"/>
    </source>
</evidence>
<dbReference type="Proteomes" id="UP000325182">
    <property type="component" value="Unassembled WGS sequence"/>
</dbReference>
<dbReference type="InterPro" id="IPR018333">
    <property type="entry name" value="Squalene_cyclase"/>
</dbReference>
<dbReference type="PANTHER" id="PTHR11764:SF20">
    <property type="entry name" value="LANOSTEROL SYNTHASE"/>
    <property type="match status" value="1"/>
</dbReference>
<feature type="domain" description="Squalene cyclase N-terminal" evidence="6">
    <location>
        <begin position="11"/>
        <end position="287"/>
    </location>
</feature>
<dbReference type="InterPro" id="IPR032697">
    <property type="entry name" value="SQ_cyclase_N"/>
</dbReference>
<evidence type="ECO:0000313" key="8">
    <source>
        <dbReference type="Proteomes" id="UP000325182"/>
    </source>
</evidence>
<dbReference type="Gene3D" id="1.50.10.20">
    <property type="match status" value="2"/>
</dbReference>
<feature type="domain" description="Squalene cyclase C-terminal" evidence="5">
    <location>
        <begin position="302"/>
        <end position="619"/>
    </location>
</feature>
<dbReference type="Pfam" id="PF13249">
    <property type="entry name" value="SQHop_cyclase_N"/>
    <property type="match status" value="1"/>
</dbReference>
<accession>A0A5D4MIG2</accession>
<dbReference type="SUPFAM" id="SSF48239">
    <property type="entry name" value="Terpenoid cyclases/Protein prenyltransferases"/>
    <property type="match status" value="2"/>
</dbReference>
<dbReference type="EC" id="5.4.99.17" evidence="7"/>
<dbReference type="InterPro" id="IPR032696">
    <property type="entry name" value="SQ_cyclase_C"/>
</dbReference>
<evidence type="ECO:0000256" key="4">
    <source>
        <dbReference type="ARBA" id="ARBA00023235"/>
    </source>
</evidence>
<organism evidence="7 8">
    <name type="scientific">Rossellomorea vietnamensis</name>
    <dbReference type="NCBI Taxonomy" id="218284"/>
    <lineage>
        <taxon>Bacteria</taxon>
        <taxon>Bacillati</taxon>
        <taxon>Bacillota</taxon>
        <taxon>Bacilli</taxon>
        <taxon>Bacillales</taxon>
        <taxon>Bacillaceae</taxon>
        <taxon>Rossellomorea</taxon>
    </lineage>
</organism>
<sequence length="624" mass="70253">MEANIADQIIRLRDRLTANQKSDGSWHYCFENSLMTDAYMIVLIKSLGIKKEKVTAALAGRLLSQQTIHGFWKVFDDEDEGNLSATVEAYFSLLWSGVVQEADENMVKARKYILSQGGLDKAHSMTKFMLAVHGQYPWDRFFPVPIEILLLPSCFPVSFMDFSAYARVHLAPLLLLKSEKYIRRNRMIPDISFLVTEKEGCNLFREEERTFIESVSKGLEAIAAIPADLRSVSKKTALDYMFGRIEKDGSLYSYFSSTFYMIFALLSQGYSRNHPLVIDAIKALLSYQCKGEGFPHIQNSTSTVWDTALITHALQASGMNSSSTPIVMANSYLFKHQHTKKGDWASEAPGTAPGGWGFSHSNTINPDVDDTTAALRAVKFEAFQDRLKKDAWDRGVSWTLSMQNEDGGWPAFEKNKNKEILSWVPMDGAEDAATDKSCADLTGRTLEFLGKDAGLKMENPQVKKGVEWLIRYQEKDGSWYGKWGICYIYGTWAAVTGMTAAGVQNEEEAIKRAKKWLYRIQNNDGGWGESCRSDKEKRYISLGSSTPSQTAWALDALIAASDSPTKEIQKGIEALIVLVDSEDWRTNYPTGAGLPGRFYINYHSYKYSWPLLTLANYRNKFIDS</sequence>
<dbReference type="SFLD" id="SFLDG01016">
    <property type="entry name" value="Prenyltransferase_Like_2"/>
    <property type="match status" value="1"/>
</dbReference>
<dbReference type="Pfam" id="PF13243">
    <property type="entry name" value="SQHop_cyclase_C"/>
    <property type="match status" value="1"/>
</dbReference>
<dbReference type="PANTHER" id="PTHR11764">
    <property type="entry name" value="TERPENE CYCLASE/MUTASE FAMILY MEMBER"/>
    <property type="match status" value="1"/>
</dbReference>
<dbReference type="GO" id="GO:0051007">
    <property type="term" value="F:squalene-hopene cyclase activity"/>
    <property type="evidence" value="ECO:0007669"/>
    <property type="project" value="UniProtKB-EC"/>
</dbReference>
<name>A0A5D4MIG2_9BACI</name>
<evidence type="ECO:0000313" key="7">
    <source>
        <dbReference type="EMBL" id="TYS01533.1"/>
    </source>
</evidence>
<dbReference type="InterPro" id="IPR006400">
    <property type="entry name" value="Hopene-cyclase"/>
</dbReference>
<proteinExistence type="inferred from homology"/>
<dbReference type="InterPro" id="IPR008930">
    <property type="entry name" value="Terpenoid_cyclase/PrenylTrfase"/>
</dbReference>
<dbReference type="GO" id="GO:0016104">
    <property type="term" value="P:triterpenoid biosynthetic process"/>
    <property type="evidence" value="ECO:0007669"/>
    <property type="project" value="InterPro"/>
</dbReference>
<comment type="caution">
    <text evidence="7">The sequence shown here is derived from an EMBL/GenBank/DDBJ whole genome shotgun (WGS) entry which is preliminary data.</text>
</comment>
<dbReference type="PROSITE" id="PS01074">
    <property type="entry name" value="TERPENE_SYNTHASES"/>
    <property type="match status" value="1"/>
</dbReference>
<evidence type="ECO:0000256" key="2">
    <source>
        <dbReference type="ARBA" id="ARBA00009755"/>
    </source>
</evidence>
<keyword evidence="4 7" id="KW-0413">Isomerase</keyword>
<dbReference type="EMBL" id="VTEG01000001">
    <property type="protein sequence ID" value="TYS01533.1"/>
    <property type="molecule type" value="Genomic_DNA"/>
</dbReference>
<comment type="similarity">
    <text evidence="2">Belongs to the terpene cyclase/mutase family.</text>
</comment>
<dbReference type="GO" id="GO:0005811">
    <property type="term" value="C:lipid droplet"/>
    <property type="evidence" value="ECO:0007669"/>
    <property type="project" value="InterPro"/>
</dbReference>